<keyword evidence="6 14" id="KW-0812">Transmembrane</keyword>
<dbReference type="EMBL" id="SWLB01000001">
    <property type="protein sequence ID" value="KAF3341454.1"/>
    <property type="molecule type" value="Genomic_DNA"/>
</dbReference>
<evidence type="ECO:0000256" key="12">
    <source>
        <dbReference type="ARBA" id="ARBA00023136"/>
    </source>
</evidence>
<accession>A0A833RHQ7</accession>
<keyword evidence="17" id="KW-1185">Reference proteome</keyword>
<dbReference type="SUPFAM" id="SSF57850">
    <property type="entry name" value="RING/U-box"/>
    <property type="match status" value="1"/>
</dbReference>
<dbReference type="GO" id="GO:0016567">
    <property type="term" value="P:protein ubiquitination"/>
    <property type="evidence" value="ECO:0007669"/>
    <property type="project" value="InterPro"/>
</dbReference>
<evidence type="ECO:0000256" key="9">
    <source>
        <dbReference type="ARBA" id="ARBA00022786"/>
    </source>
</evidence>
<gene>
    <name evidence="16" type="ORF">FCM35_KLT00092</name>
</gene>
<dbReference type="PANTHER" id="PTHR46913">
    <property type="entry name" value="RING-H2 FINGER PROTEIN ATL16"/>
    <property type="match status" value="1"/>
</dbReference>
<evidence type="ECO:0000256" key="2">
    <source>
        <dbReference type="ARBA" id="ARBA00004167"/>
    </source>
</evidence>
<evidence type="ECO:0000256" key="4">
    <source>
        <dbReference type="ARBA" id="ARBA00012483"/>
    </source>
</evidence>
<dbReference type="OrthoDB" id="8062037at2759"/>
<evidence type="ECO:0000256" key="13">
    <source>
        <dbReference type="PROSITE-ProRule" id="PRU00175"/>
    </source>
</evidence>
<keyword evidence="10" id="KW-0862">Zinc</keyword>
<dbReference type="Proteomes" id="UP000623129">
    <property type="component" value="Unassembled WGS sequence"/>
</dbReference>
<evidence type="ECO:0000313" key="16">
    <source>
        <dbReference type="EMBL" id="KAF3341454.1"/>
    </source>
</evidence>
<feature type="domain" description="RING-type" evidence="15">
    <location>
        <begin position="94"/>
        <end position="136"/>
    </location>
</feature>
<comment type="caution">
    <text evidence="16">The sequence shown here is derived from an EMBL/GenBank/DDBJ whole genome shotgun (WGS) entry which is preliminary data.</text>
</comment>
<evidence type="ECO:0000259" key="15">
    <source>
        <dbReference type="PROSITE" id="PS50089"/>
    </source>
</evidence>
<dbReference type="PROSITE" id="PS50089">
    <property type="entry name" value="ZF_RING_2"/>
    <property type="match status" value="1"/>
</dbReference>
<dbReference type="InterPro" id="IPR001841">
    <property type="entry name" value="Znf_RING"/>
</dbReference>
<comment type="catalytic activity">
    <reaction evidence="1">
        <text>S-ubiquitinyl-[E2 ubiquitin-conjugating enzyme]-L-cysteine + [acceptor protein]-L-lysine = [E2 ubiquitin-conjugating enzyme]-L-cysteine + N(6)-ubiquitinyl-[acceptor protein]-L-lysine.</text>
        <dbReference type="EC" id="2.3.2.27"/>
    </reaction>
</comment>
<dbReference type="InterPro" id="IPR013083">
    <property type="entry name" value="Znf_RING/FYVE/PHD"/>
</dbReference>
<name>A0A833RHQ7_9POAL</name>
<sequence>MSTHNISLAPTPNHHVKTCCHIAATLQIVAITLCAFAILYAIFSSIRCLCRRHIGSHNMPSPPELSGLDPALIATLPMYQYTRQGKGDEPAPDCTICLNDLDEGDAVRLLPVCMHLFHRDCIDLWLEKNNTCPVCRSRVIGGLEKDDEELSHWMPKDTNLIPMQALSPTTDAQLVPL</sequence>
<keyword evidence="11 14" id="KW-1133">Transmembrane helix</keyword>
<dbReference type="EC" id="2.3.2.27" evidence="4"/>
<dbReference type="GO" id="GO:0061630">
    <property type="term" value="F:ubiquitin protein ligase activity"/>
    <property type="evidence" value="ECO:0007669"/>
    <property type="project" value="UniProtKB-EC"/>
</dbReference>
<evidence type="ECO:0000256" key="6">
    <source>
        <dbReference type="ARBA" id="ARBA00022692"/>
    </source>
</evidence>
<evidence type="ECO:0000256" key="1">
    <source>
        <dbReference type="ARBA" id="ARBA00000900"/>
    </source>
</evidence>
<evidence type="ECO:0000256" key="5">
    <source>
        <dbReference type="ARBA" id="ARBA00022679"/>
    </source>
</evidence>
<dbReference type="Gene3D" id="3.30.40.10">
    <property type="entry name" value="Zinc/RING finger domain, C3HC4 (zinc finger)"/>
    <property type="match status" value="1"/>
</dbReference>
<keyword evidence="8 13" id="KW-0863">Zinc-finger</keyword>
<feature type="transmembrane region" description="Helical" evidence="14">
    <location>
        <begin position="22"/>
        <end position="43"/>
    </location>
</feature>
<dbReference type="SMART" id="SM00184">
    <property type="entry name" value="RING"/>
    <property type="match status" value="1"/>
</dbReference>
<reference evidence="16" key="1">
    <citation type="submission" date="2020-01" db="EMBL/GenBank/DDBJ databases">
        <title>Genome sequence of Kobresia littledalei, the first chromosome-level genome in the family Cyperaceae.</title>
        <authorList>
            <person name="Qu G."/>
        </authorList>
    </citation>
    <scope>NUCLEOTIDE SEQUENCE</scope>
    <source>
        <strain evidence="16">C.B.Clarke</strain>
        <tissue evidence="16">Leaf</tissue>
    </source>
</reference>
<dbReference type="Pfam" id="PF13639">
    <property type="entry name" value="zf-RING_2"/>
    <property type="match status" value="1"/>
</dbReference>
<dbReference type="GO" id="GO:0008270">
    <property type="term" value="F:zinc ion binding"/>
    <property type="evidence" value="ECO:0007669"/>
    <property type="project" value="UniProtKB-KW"/>
</dbReference>
<protein>
    <recommendedName>
        <fullName evidence="4">RING-type E3 ubiquitin transferase</fullName>
        <ecNumber evidence="4">2.3.2.27</ecNumber>
    </recommendedName>
</protein>
<organism evidence="16 17">
    <name type="scientific">Carex littledalei</name>
    <dbReference type="NCBI Taxonomy" id="544730"/>
    <lineage>
        <taxon>Eukaryota</taxon>
        <taxon>Viridiplantae</taxon>
        <taxon>Streptophyta</taxon>
        <taxon>Embryophyta</taxon>
        <taxon>Tracheophyta</taxon>
        <taxon>Spermatophyta</taxon>
        <taxon>Magnoliopsida</taxon>
        <taxon>Liliopsida</taxon>
        <taxon>Poales</taxon>
        <taxon>Cyperaceae</taxon>
        <taxon>Cyperoideae</taxon>
        <taxon>Cariceae</taxon>
        <taxon>Carex</taxon>
        <taxon>Carex subgen. Euthyceras</taxon>
    </lineage>
</organism>
<evidence type="ECO:0000256" key="11">
    <source>
        <dbReference type="ARBA" id="ARBA00022989"/>
    </source>
</evidence>
<comment type="pathway">
    <text evidence="3">Protein modification; protein ubiquitination.</text>
</comment>
<evidence type="ECO:0000313" key="17">
    <source>
        <dbReference type="Proteomes" id="UP000623129"/>
    </source>
</evidence>
<dbReference type="GO" id="GO:0016020">
    <property type="term" value="C:membrane"/>
    <property type="evidence" value="ECO:0007669"/>
    <property type="project" value="UniProtKB-SubCell"/>
</dbReference>
<evidence type="ECO:0000256" key="14">
    <source>
        <dbReference type="SAM" id="Phobius"/>
    </source>
</evidence>
<evidence type="ECO:0000256" key="3">
    <source>
        <dbReference type="ARBA" id="ARBA00004906"/>
    </source>
</evidence>
<keyword evidence="5" id="KW-0808">Transferase</keyword>
<evidence type="ECO:0000256" key="10">
    <source>
        <dbReference type="ARBA" id="ARBA00022833"/>
    </source>
</evidence>
<proteinExistence type="predicted"/>
<keyword evidence="12 14" id="KW-0472">Membrane</keyword>
<keyword evidence="7" id="KW-0479">Metal-binding</keyword>
<dbReference type="InterPro" id="IPR044600">
    <property type="entry name" value="ATL1/ATL16-like"/>
</dbReference>
<keyword evidence="9" id="KW-0833">Ubl conjugation pathway</keyword>
<evidence type="ECO:0000256" key="7">
    <source>
        <dbReference type="ARBA" id="ARBA00022723"/>
    </source>
</evidence>
<comment type="subcellular location">
    <subcellularLocation>
        <location evidence="2">Membrane</location>
        <topology evidence="2">Single-pass membrane protein</topology>
    </subcellularLocation>
</comment>
<evidence type="ECO:0000256" key="8">
    <source>
        <dbReference type="ARBA" id="ARBA00022771"/>
    </source>
</evidence>
<dbReference type="AlphaFoldDB" id="A0A833RHQ7"/>
<dbReference type="PANTHER" id="PTHR46913:SF1">
    <property type="entry name" value="RING-H2 FINGER PROTEIN ATL16"/>
    <property type="match status" value="1"/>
</dbReference>